<evidence type="ECO:0000256" key="1">
    <source>
        <dbReference type="SAM" id="MobiDB-lite"/>
    </source>
</evidence>
<dbReference type="OrthoDB" id="2507450at2759"/>
<evidence type="ECO:0000256" key="2">
    <source>
        <dbReference type="SAM" id="SignalP"/>
    </source>
</evidence>
<dbReference type="AlphaFoldDB" id="A0A1L7XFB8"/>
<sequence length="267" mass="27169">MKLSTRTRAVLAMAALELGTVAANPGDMIIDFPGLLRPRASAVAAASSTNLLAFSSALGGQAVEPVTSTGDSTRPFAVGTDTFTDFSTAATRSCNNQHNACATVANGSNKGTLTVGQCDTQQSEFDSLSLPLLSELGWGLVMGDILSPRTRDQAIDICNKKHTDVKANNPPPANCESAAANGPSSSSNSNASAAASAQAGTTTAASVSVSAAAAQTQASVSSSSRVVVVQRETPVRVGKVAGWSRDEILRQKRGLELGGEEAVDMAG</sequence>
<evidence type="ECO:0000313" key="3">
    <source>
        <dbReference type="EMBL" id="CZR63666.1"/>
    </source>
</evidence>
<reference evidence="3 4" key="1">
    <citation type="submission" date="2016-03" db="EMBL/GenBank/DDBJ databases">
        <authorList>
            <person name="Ploux O."/>
        </authorList>
    </citation>
    <scope>NUCLEOTIDE SEQUENCE [LARGE SCALE GENOMIC DNA]</scope>
    <source>
        <strain evidence="3 4">UAMH 11012</strain>
    </source>
</reference>
<organism evidence="3 4">
    <name type="scientific">Phialocephala subalpina</name>
    <dbReference type="NCBI Taxonomy" id="576137"/>
    <lineage>
        <taxon>Eukaryota</taxon>
        <taxon>Fungi</taxon>
        <taxon>Dikarya</taxon>
        <taxon>Ascomycota</taxon>
        <taxon>Pezizomycotina</taxon>
        <taxon>Leotiomycetes</taxon>
        <taxon>Helotiales</taxon>
        <taxon>Mollisiaceae</taxon>
        <taxon>Phialocephala</taxon>
        <taxon>Phialocephala fortinii species complex</taxon>
    </lineage>
</organism>
<keyword evidence="2" id="KW-0732">Signal</keyword>
<accession>A0A1L7XFB8</accession>
<proteinExistence type="predicted"/>
<feature type="compositionally biased region" description="Low complexity" evidence="1">
    <location>
        <begin position="177"/>
        <end position="193"/>
    </location>
</feature>
<dbReference type="STRING" id="576137.A0A1L7XFB8"/>
<keyword evidence="4" id="KW-1185">Reference proteome</keyword>
<evidence type="ECO:0000313" key="4">
    <source>
        <dbReference type="Proteomes" id="UP000184330"/>
    </source>
</evidence>
<gene>
    <name evidence="3" type="ORF">PAC_13563</name>
</gene>
<feature type="region of interest" description="Disordered" evidence="1">
    <location>
        <begin position="163"/>
        <end position="193"/>
    </location>
</feature>
<name>A0A1L7XFB8_9HELO</name>
<protein>
    <submittedName>
        <fullName evidence="3">Uncharacterized protein</fullName>
    </submittedName>
</protein>
<dbReference type="Proteomes" id="UP000184330">
    <property type="component" value="Unassembled WGS sequence"/>
</dbReference>
<dbReference type="EMBL" id="FJOG01000024">
    <property type="protein sequence ID" value="CZR63666.1"/>
    <property type="molecule type" value="Genomic_DNA"/>
</dbReference>
<feature type="signal peptide" evidence="2">
    <location>
        <begin position="1"/>
        <end position="23"/>
    </location>
</feature>
<feature type="chain" id="PRO_5012747207" evidence="2">
    <location>
        <begin position="24"/>
        <end position="267"/>
    </location>
</feature>